<keyword evidence="1" id="KW-0472">Membrane</keyword>
<dbReference type="EMBL" id="CP096019">
    <property type="protein sequence ID" value="UPM42884.1"/>
    <property type="molecule type" value="Genomic_DNA"/>
</dbReference>
<feature type="transmembrane region" description="Helical" evidence="1">
    <location>
        <begin position="122"/>
        <end position="142"/>
    </location>
</feature>
<name>A0A8U0A1D1_9EURY</name>
<dbReference type="Pfam" id="PF24035">
    <property type="entry name" value="DUF7344"/>
    <property type="match status" value="1"/>
</dbReference>
<proteinExistence type="predicted"/>
<evidence type="ECO:0000313" key="3">
    <source>
        <dbReference type="EMBL" id="UPM42884.1"/>
    </source>
</evidence>
<evidence type="ECO:0000259" key="2">
    <source>
        <dbReference type="Pfam" id="PF24035"/>
    </source>
</evidence>
<dbReference type="GeneID" id="71926412"/>
<dbReference type="RefSeq" id="WP_247993554.1">
    <property type="nucleotide sequence ID" value="NZ_CP096019.1"/>
</dbReference>
<gene>
    <name evidence="3" type="ORF">MW046_00155</name>
</gene>
<keyword evidence="4" id="KW-1185">Reference proteome</keyword>
<organism evidence="3 4">
    <name type="scientific">Halocatena salina</name>
    <dbReference type="NCBI Taxonomy" id="2934340"/>
    <lineage>
        <taxon>Archaea</taxon>
        <taxon>Methanobacteriati</taxon>
        <taxon>Methanobacteriota</taxon>
        <taxon>Stenosarchaea group</taxon>
        <taxon>Halobacteria</taxon>
        <taxon>Halobacteriales</taxon>
        <taxon>Natronomonadaceae</taxon>
        <taxon>Halocatena</taxon>
    </lineage>
</organism>
<dbReference type="AlphaFoldDB" id="A0A8U0A1D1"/>
<evidence type="ECO:0000256" key="1">
    <source>
        <dbReference type="SAM" id="Phobius"/>
    </source>
</evidence>
<keyword evidence="1" id="KW-1133">Transmembrane helix</keyword>
<dbReference type="Proteomes" id="UP000831768">
    <property type="component" value="Chromosome"/>
</dbReference>
<keyword evidence="1" id="KW-0812">Transmembrane</keyword>
<protein>
    <recommendedName>
        <fullName evidence="2">DUF7344 domain-containing protein</fullName>
    </recommendedName>
</protein>
<feature type="domain" description="DUF7344" evidence="2">
    <location>
        <begin position="19"/>
        <end position="97"/>
    </location>
</feature>
<dbReference type="KEGG" id="haad:MW046_00155"/>
<feature type="transmembrane region" description="Helical" evidence="1">
    <location>
        <begin position="148"/>
        <end position="171"/>
    </location>
</feature>
<reference evidence="3" key="1">
    <citation type="submission" date="2022-04" db="EMBL/GenBank/DDBJ databases">
        <title>Halocatena sp. nov., isolated from a salt lake.</title>
        <authorList>
            <person name="Cui H.-L."/>
        </authorList>
    </citation>
    <scope>NUCLEOTIDE SEQUENCE</scope>
    <source>
        <strain evidence="3">AD-1</strain>
    </source>
</reference>
<sequence length="187" mass="20759">MSKDQDKEDSEPLSQDLVFDLLSSPRRRFVLHYLRSESDTIALTALADEVAAWEYETPVEELSDQERKRAYVSLYQTHIPKLADAGIVEYDTDSGEVALAPAASVIDAYLPNGDGPEIAWEFVYPLLTVVCIVLFVIGLIDIGPVGSFSVTVAGVLTLFLFGIVSLIHLVLLRYDNRRLPIDVTDNE</sequence>
<accession>A0A8U0A1D1</accession>
<evidence type="ECO:0000313" key="4">
    <source>
        <dbReference type="Proteomes" id="UP000831768"/>
    </source>
</evidence>
<dbReference type="InterPro" id="IPR055768">
    <property type="entry name" value="DUF7344"/>
</dbReference>